<evidence type="ECO:0000313" key="1">
    <source>
        <dbReference type="EMBL" id="CAE7659807.1"/>
    </source>
</evidence>
<proteinExistence type="predicted"/>
<protein>
    <submittedName>
        <fullName evidence="1">SUB1 protein</fullName>
    </submittedName>
</protein>
<dbReference type="OrthoDB" id="2505440at2759"/>
<reference evidence="1" key="1">
    <citation type="submission" date="2021-02" db="EMBL/GenBank/DDBJ databases">
        <authorList>
            <person name="Dougan E. K."/>
            <person name="Rhodes N."/>
            <person name="Thang M."/>
            <person name="Chan C."/>
        </authorList>
    </citation>
    <scope>NUCLEOTIDE SEQUENCE</scope>
</reference>
<comment type="caution">
    <text evidence="1">The sequence shown here is derived from an EMBL/GenBank/DDBJ whole genome shotgun (WGS) entry which is preliminary data.</text>
</comment>
<dbReference type="AlphaFoldDB" id="A0A812VZM3"/>
<sequence>MAAVWLETHGKAVLVKGDTMMIKDLLKAKGGKWNGGLKSWLFPGSKKAGAALTHHTWHASS</sequence>
<organism evidence="1 2">
    <name type="scientific">Symbiodinium pilosum</name>
    <name type="common">Dinoflagellate</name>
    <dbReference type="NCBI Taxonomy" id="2952"/>
    <lineage>
        <taxon>Eukaryota</taxon>
        <taxon>Sar</taxon>
        <taxon>Alveolata</taxon>
        <taxon>Dinophyceae</taxon>
        <taxon>Suessiales</taxon>
        <taxon>Symbiodiniaceae</taxon>
        <taxon>Symbiodinium</taxon>
    </lineage>
</organism>
<name>A0A812VZM3_SYMPI</name>
<dbReference type="Proteomes" id="UP000649617">
    <property type="component" value="Unassembled WGS sequence"/>
</dbReference>
<evidence type="ECO:0000313" key="2">
    <source>
        <dbReference type="Proteomes" id="UP000649617"/>
    </source>
</evidence>
<accession>A0A812VZM3</accession>
<gene>
    <name evidence="1" type="primary">SUB1</name>
    <name evidence="1" type="ORF">SPIL2461_LOCUS17861</name>
</gene>
<keyword evidence="2" id="KW-1185">Reference proteome</keyword>
<dbReference type="EMBL" id="CAJNIZ010043416">
    <property type="protein sequence ID" value="CAE7659807.1"/>
    <property type="molecule type" value="Genomic_DNA"/>
</dbReference>